<feature type="compositionally biased region" description="Polar residues" evidence="4">
    <location>
        <begin position="401"/>
        <end position="415"/>
    </location>
</feature>
<reference evidence="6 7" key="1">
    <citation type="submission" date="2015-04" db="EMBL/GenBank/DDBJ databases">
        <authorList>
            <person name="Syromyatnikov M.Y."/>
            <person name="Popov V.N."/>
        </authorList>
    </citation>
    <scope>NUCLEOTIDE SEQUENCE [LARGE SCALE GENOMIC DNA]</scope>
    <source>
        <strain evidence="6">WF-38-12</strain>
    </source>
</reference>
<feature type="compositionally biased region" description="Low complexity" evidence="4">
    <location>
        <begin position="112"/>
        <end position="126"/>
    </location>
</feature>
<dbReference type="Gene3D" id="2.130.10.10">
    <property type="entry name" value="YVTN repeat-like/Quinoprotein amine dehydrogenase"/>
    <property type="match status" value="2"/>
</dbReference>
<dbReference type="SUPFAM" id="SSF50978">
    <property type="entry name" value="WD40 repeat-like"/>
    <property type="match status" value="2"/>
</dbReference>
<dbReference type="STRING" id="28573.A0A0U1LVQ5"/>
<dbReference type="InterPro" id="IPR006595">
    <property type="entry name" value="CTLH_C"/>
</dbReference>
<dbReference type="FunFam" id="3.60.10.10:FF:000036">
    <property type="entry name" value="Inositol polyphosphate phosphatase, putative"/>
    <property type="match status" value="1"/>
</dbReference>
<evidence type="ECO:0000256" key="4">
    <source>
        <dbReference type="SAM" id="MobiDB-lite"/>
    </source>
</evidence>
<feature type="compositionally biased region" description="Polar residues" evidence="4">
    <location>
        <begin position="1467"/>
        <end position="1477"/>
    </location>
</feature>
<dbReference type="InterPro" id="IPR036691">
    <property type="entry name" value="Endo/exonu/phosph_ase_sf"/>
</dbReference>
<evidence type="ECO:0000313" key="6">
    <source>
        <dbReference type="EMBL" id="CRG87483.1"/>
    </source>
</evidence>
<dbReference type="Pfam" id="PF22669">
    <property type="entry name" value="Exo_endo_phos2"/>
    <property type="match status" value="1"/>
</dbReference>
<feature type="compositionally biased region" description="Polar residues" evidence="4">
    <location>
        <begin position="433"/>
        <end position="447"/>
    </location>
</feature>
<dbReference type="InterPro" id="IPR036322">
    <property type="entry name" value="WD40_repeat_dom_sf"/>
</dbReference>
<dbReference type="InterPro" id="IPR000300">
    <property type="entry name" value="IPPc"/>
</dbReference>
<protein>
    <submittedName>
        <fullName evidence="6">Putative inositol polyphosphate 5-phosphatase C9G1,10c</fullName>
    </submittedName>
</protein>
<dbReference type="PROSITE" id="PS50082">
    <property type="entry name" value="WD_REPEATS_2"/>
    <property type="match status" value="4"/>
</dbReference>
<evidence type="ECO:0000256" key="1">
    <source>
        <dbReference type="ARBA" id="ARBA00022574"/>
    </source>
</evidence>
<feature type="compositionally biased region" description="Basic and acidic residues" evidence="4">
    <location>
        <begin position="25"/>
        <end position="37"/>
    </location>
</feature>
<feature type="compositionally biased region" description="Low complexity" evidence="4">
    <location>
        <begin position="1289"/>
        <end position="1298"/>
    </location>
</feature>
<dbReference type="PROSITE" id="PS50897">
    <property type="entry name" value="CTLH"/>
    <property type="match status" value="1"/>
</dbReference>
<evidence type="ECO:0000259" key="5">
    <source>
        <dbReference type="PROSITE" id="PS50897"/>
    </source>
</evidence>
<dbReference type="SMART" id="SM00320">
    <property type="entry name" value="WD40"/>
    <property type="match status" value="10"/>
</dbReference>
<feature type="region of interest" description="Disordered" evidence="4">
    <location>
        <begin position="1274"/>
        <end position="1298"/>
    </location>
</feature>
<evidence type="ECO:0000313" key="7">
    <source>
        <dbReference type="Proteomes" id="UP000054383"/>
    </source>
</evidence>
<dbReference type="GO" id="GO:0034657">
    <property type="term" value="C:GID complex"/>
    <property type="evidence" value="ECO:0007669"/>
    <property type="project" value="TreeGrafter"/>
</dbReference>
<dbReference type="GO" id="GO:0016791">
    <property type="term" value="F:phosphatase activity"/>
    <property type="evidence" value="ECO:0007669"/>
    <property type="project" value="InterPro"/>
</dbReference>
<gene>
    <name evidence="6" type="ORF">PISL3812_04501</name>
</gene>
<dbReference type="InterPro" id="IPR015943">
    <property type="entry name" value="WD40/YVTN_repeat-like_dom_sf"/>
</dbReference>
<dbReference type="InterPro" id="IPR001680">
    <property type="entry name" value="WD40_rpt"/>
</dbReference>
<sequence length="2034" mass="224904">MDDKRREVEGTDDAPLRPVSSLLSHFEHLSYSKKDSDGNGTQRENATRQRPQDADDGQPTVRASMDVPRRSPWLSQDSPRNGVPPSGGWHSNLGHEQRSTGPRKHARPMSLSVQSSPQPTPTSRTPALTIESPRSPPQAPRVSYSGGNWHSLAPENPDLSPKSASWQSPPHALRATSPGSPFGGSVGIPHSSRDPSPVGKPKSTSVPPPVNRADKPKVPAKPANISIHGRDGSSLAPASAKDVSDRRISPFSTPPSSPEKTPAKETTRPNKPSHLVLSARTTPEPLSLPPPVERVPRTPKPTSRPSVATEHGSTKPKLPPEPSGHLRSISHFTPAARDARELGFTRQSISQEKDDPESRPTLPPRDGIRGRTVRDTAATQSGHTELPSRTSIDLPARRTQRTASQRLPRIDTNQEFAPPPRRQTAAIGGKSLETPQTPKGRQSSLPDTRNGPPMAKQPLRNDDSEDEGYLDDAPVPRTDFPDSSQVNRRPPVFKDGPLSIATKYDTREFDVCGKNVCTTGYLTRVWDLTTGEQKLHISHGETVKALSVAFKPGTGLEDEGTRVWVGTNHGELHEIDIASQSVVASRSYPSRREIIKVYRHKKEMWTLDDEGRLLVWPPDETGTPNLKYSYNQPLDRVARGHTFSMVVGDTLWLATGKDVRVYRPNAHDDSFHVLRKPLGANHTGEVTSGAHITKDGGRVYLGHADGKVTVYSLEDYSCLTCVNVSAYKINSLAVVGDHLWAAYKTGMIYVYDVSTSPWTVKKDWRAHESPVCGLVLDPSGLWTINRLQVVSLGTDNYLRLWDGMLEEDWLETRMQSRDVEFCNFREIRSTIVTWNAGASVPRDLGNSRFIHDAIHPEHPPEILVFGFQELVDLENKKITAKSLLMGSKKRENNEKEHMSRQYRVWRDHLVACINDAMPLEESYTLLHTANLVGLFTCVFIKQKERERVRHISGAEVKRGMGGLHGNKGALILRFILDDSSLCFINCHLAAGQTHTAHRNNDVAGILEAQSLPSENSLTARADLFVNGGDGSMILDHEICVLNGDLNYRIDAMPRNVVIDAVRQNNLPKLLERDQLLASKRKNPNFRLRSFNEAPITFAPTYKYDVNSDEYDTSDKKRSPAWCDRVLYRGMGKIKQSEYRRHEVRASDHRPVSASFKMRVKTVLPQERASAWETCRKEFSKEKKRLACESSIEYLVNVLGMEREEARRVITSGACSSLLFIPSVADRLSVHLFRVWLLLCSICFLSCYSTSNACPPGFSPEPGRRQISIFVLADHSPPDSPSVAPDHPETPNTTTTTGSTTLSAAVDLDTLDQAPASSSSTPTHLSSSREPSGVEAGRISRSSLDLTSSSDTVSQSRLRRRRRRRRSDSSSSPEPSDTASGLEDTSLGLPSSREHFQSAGSRRFQPPGRTDGRPPSPKRRRLATMRSEDASSTRTNGRSDVSNGGMAMSPRGKASTAGSINGKAAAHSNGQPATNGSLKSPVLSPTYFGHDREEVTRILIQSLHDLGYTGAAASLSRESGYELESPAVAAFRSAVLDGQWVEAEHILLESFDANDVDDGPSLAWGKLSLAENADKSEMLFLLRQQKFLELLEARDLGAALMVLRQELTPLNHNIAQLHALSSLLMCPIEHLQEQAGWDGSIGSSRELLLSELSTFISPAVMIPDHRLAVLLNHVKQNQVNQCLYHNTAAVPSLYCDHVCDRNAFPRHATFQLTKHTDEVWYVEFSHDGTKLATASKDRSVIIYDTTDEFKVIHRLMQHEKPVAYATWSPDDSKLITCSQDKKAKVWDVQTGRCLLTIEQHSEPVTAAAWAPDGESFVTASLDDKAQLCHWGMRSHRPLYVWSGGFRVQDCAITPDGSRLIAADENRKLHVYNFETHDEEYCLPLRSKVTSVSVSKDSKYILINMAEGQIQLIDLETTEVVRRFRGQKQEEFVIRSGFGGAAENFVVSGSEDSLVYIWHKENSTLVEILEGHTKGCVNAVSWNPANPSMFASAGDDYVVRVWTRESPSESTSGKNRLSASGGFARTSALRSTSGLF</sequence>
<feature type="compositionally biased region" description="Basic residues" evidence="4">
    <location>
        <begin position="1356"/>
        <end position="1365"/>
    </location>
</feature>
<dbReference type="PANTHER" id="PTHR22838">
    <property type="entry name" value="WD REPEAT PROTEIN 26-RELATED"/>
    <property type="match status" value="1"/>
</dbReference>
<feature type="compositionally biased region" description="Low complexity" evidence="4">
    <location>
        <begin position="1339"/>
        <end position="1355"/>
    </location>
</feature>
<proteinExistence type="predicted"/>
<dbReference type="InterPro" id="IPR019775">
    <property type="entry name" value="WD40_repeat_CS"/>
</dbReference>
<dbReference type="PROSITE" id="PS00678">
    <property type="entry name" value="WD_REPEATS_1"/>
    <property type="match status" value="1"/>
</dbReference>
<dbReference type="Gene3D" id="3.60.10.10">
    <property type="entry name" value="Endonuclease/exonuclease/phosphatase"/>
    <property type="match status" value="1"/>
</dbReference>
<dbReference type="PANTHER" id="PTHR22838:SF0">
    <property type="entry name" value="WD REPEAT-CONTAINING PROTEIN 26"/>
    <property type="match status" value="1"/>
</dbReference>
<feature type="compositionally biased region" description="Polar residues" evidence="4">
    <location>
        <begin position="1431"/>
        <end position="1441"/>
    </location>
</feature>
<name>A0A0U1LVQ5_TALIS</name>
<feature type="domain" description="CTLH" evidence="5">
    <location>
        <begin position="1523"/>
        <end position="1597"/>
    </location>
</feature>
<dbReference type="Proteomes" id="UP000054383">
    <property type="component" value="Unassembled WGS sequence"/>
</dbReference>
<dbReference type="PROSITE" id="PS50294">
    <property type="entry name" value="WD_REPEATS_REGION"/>
    <property type="match status" value="2"/>
</dbReference>
<dbReference type="SUPFAM" id="SSF56219">
    <property type="entry name" value="DNase I-like"/>
    <property type="match status" value="1"/>
</dbReference>
<evidence type="ECO:0000256" key="3">
    <source>
        <dbReference type="PROSITE-ProRule" id="PRU00221"/>
    </source>
</evidence>
<keyword evidence="7" id="KW-1185">Reference proteome</keyword>
<dbReference type="Pfam" id="PF00400">
    <property type="entry name" value="WD40"/>
    <property type="match status" value="5"/>
</dbReference>
<feature type="repeat" description="WD" evidence="3">
    <location>
        <begin position="1975"/>
        <end position="2010"/>
    </location>
</feature>
<evidence type="ECO:0000256" key="2">
    <source>
        <dbReference type="ARBA" id="ARBA00022737"/>
    </source>
</evidence>
<dbReference type="OrthoDB" id="2248459at2759"/>
<dbReference type="EMBL" id="CVMT01000003">
    <property type="protein sequence ID" value="CRG87483.1"/>
    <property type="molecule type" value="Genomic_DNA"/>
</dbReference>
<dbReference type="CDD" id="cd00200">
    <property type="entry name" value="WD40"/>
    <property type="match status" value="1"/>
</dbReference>
<dbReference type="SMART" id="SM00128">
    <property type="entry name" value="IPPc"/>
    <property type="match status" value="1"/>
</dbReference>
<feature type="repeat" description="WD" evidence="3">
    <location>
        <begin position="1711"/>
        <end position="1743"/>
    </location>
</feature>
<accession>A0A0U1LVQ5</accession>
<dbReference type="SMART" id="SM00668">
    <property type="entry name" value="CTLH"/>
    <property type="match status" value="1"/>
</dbReference>
<feature type="region of interest" description="Disordered" evidence="4">
    <location>
        <begin position="1312"/>
        <end position="1480"/>
    </location>
</feature>
<feature type="compositionally biased region" description="Low complexity" evidence="4">
    <location>
        <begin position="1313"/>
        <end position="1327"/>
    </location>
</feature>
<feature type="repeat" description="WD" evidence="3">
    <location>
        <begin position="1796"/>
        <end position="1826"/>
    </location>
</feature>
<organism evidence="6 7">
    <name type="scientific">Talaromyces islandicus</name>
    <name type="common">Penicillium islandicum</name>
    <dbReference type="NCBI Taxonomy" id="28573"/>
    <lineage>
        <taxon>Eukaryota</taxon>
        <taxon>Fungi</taxon>
        <taxon>Dikarya</taxon>
        <taxon>Ascomycota</taxon>
        <taxon>Pezizomycotina</taxon>
        <taxon>Eurotiomycetes</taxon>
        <taxon>Eurotiomycetidae</taxon>
        <taxon>Eurotiales</taxon>
        <taxon>Trichocomaceae</taxon>
        <taxon>Talaromyces</taxon>
        <taxon>Talaromyces sect. Islandici</taxon>
    </lineage>
</organism>
<dbReference type="Pfam" id="PF23627">
    <property type="entry name" value="LisH_WDR26"/>
    <property type="match status" value="1"/>
</dbReference>
<feature type="compositionally biased region" description="Polar residues" evidence="4">
    <location>
        <begin position="377"/>
        <end position="391"/>
    </location>
</feature>
<dbReference type="GO" id="GO:0043161">
    <property type="term" value="P:proteasome-mediated ubiquitin-dependent protein catabolic process"/>
    <property type="evidence" value="ECO:0007669"/>
    <property type="project" value="TreeGrafter"/>
</dbReference>
<keyword evidence="1 3" id="KW-0853">WD repeat</keyword>
<feature type="repeat" description="WD" evidence="3">
    <location>
        <begin position="1754"/>
        <end position="1795"/>
    </location>
</feature>
<dbReference type="GO" id="GO:0046856">
    <property type="term" value="P:phosphatidylinositol dephosphorylation"/>
    <property type="evidence" value="ECO:0007669"/>
    <property type="project" value="InterPro"/>
</dbReference>
<dbReference type="InterPro" id="IPR051350">
    <property type="entry name" value="WD_repeat-ST_regulator"/>
</dbReference>
<keyword evidence="2" id="KW-0677">Repeat</keyword>
<feature type="region of interest" description="Disordered" evidence="4">
    <location>
        <begin position="1"/>
        <end position="498"/>
    </location>
</feature>